<proteinExistence type="inferred from homology"/>
<dbReference type="CDD" id="cd08023">
    <property type="entry name" value="GH16_laminarinase_like"/>
    <property type="match status" value="1"/>
</dbReference>
<comment type="similarity">
    <text evidence="1">Belongs to the glycosyl hydrolase 16 family.</text>
</comment>
<dbReference type="PANTHER" id="PTHR10963:SF60">
    <property type="entry name" value="GRAM-NEGATIVE BACTERIA-BINDING PROTEIN 1-RELATED"/>
    <property type="match status" value="1"/>
</dbReference>
<evidence type="ECO:0000259" key="3">
    <source>
        <dbReference type="PROSITE" id="PS51762"/>
    </source>
</evidence>
<evidence type="ECO:0000313" key="4">
    <source>
        <dbReference type="EMBL" id="MDQ0449980.1"/>
    </source>
</evidence>
<keyword evidence="5" id="KW-1185">Reference proteome</keyword>
<dbReference type="PANTHER" id="PTHR10963">
    <property type="entry name" value="GLYCOSYL HYDROLASE-RELATED"/>
    <property type="match status" value="1"/>
</dbReference>
<feature type="domain" description="GH16" evidence="3">
    <location>
        <begin position="25"/>
        <end position="290"/>
    </location>
</feature>
<name>A0ABU0I7Y3_9HYPH</name>
<dbReference type="InterPro" id="IPR000757">
    <property type="entry name" value="Beta-glucanase-like"/>
</dbReference>
<accession>A0ABU0I7Y3</accession>
<gene>
    <name evidence="4" type="ORF">QO012_004505</name>
</gene>
<dbReference type="SUPFAM" id="SSF49899">
    <property type="entry name" value="Concanavalin A-like lectins/glucanases"/>
    <property type="match status" value="1"/>
</dbReference>
<protein>
    <submittedName>
        <fullName evidence="4">Beta-glucanase (GH16 family)</fullName>
    </submittedName>
</protein>
<reference evidence="4 5" key="1">
    <citation type="submission" date="2023-07" db="EMBL/GenBank/DDBJ databases">
        <title>Genomic Encyclopedia of Type Strains, Phase IV (KMG-IV): sequencing the most valuable type-strain genomes for metagenomic binning, comparative biology and taxonomic classification.</title>
        <authorList>
            <person name="Goeker M."/>
        </authorList>
    </citation>
    <scope>NUCLEOTIDE SEQUENCE [LARGE SCALE GENOMIC DNA]</scope>
    <source>
        <strain evidence="4 5">DSM 19013</strain>
    </source>
</reference>
<evidence type="ECO:0000256" key="1">
    <source>
        <dbReference type="ARBA" id="ARBA00006865"/>
    </source>
</evidence>
<dbReference type="RefSeq" id="WP_238208337.1">
    <property type="nucleotide sequence ID" value="NZ_BPQE01000049.1"/>
</dbReference>
<dbReference type="EMBL" id="JAUSVP010000022">
    <property type="protein sequence ID" value="MDQ0449980.1"/>
    <property type="molecule type" value="Genomic_DNA"/>
</dbReference>
<comment type="caution">
    <text evidence="4">The sequence shown here is derived from an EMBL/GenBank/DDBJ whole genome shotgun (WGS) entry which is preliminary data.</text>
</comment>
<dbReference type="InterPro" id="IPR013320">
    <property type="entry name" value="ConA-like_dom_sf"/>
</dbReference>
<dbReference type="PROSITE" id="PS51762">
    <property type="entry name" value="GH16_2"/>
    <property type="match status" value="1"/>
</dbReference>
<organism evidence="4 5">
    <name type="scientific">Methylobacterium aerolatum</name>
    <dbReference type="NCBI Taxonomy" id="418708"/>
    <lineage>
        <taxon>Bacteria</taxon>
        <taxon>Pseudomonadati</taxon>
        <taxon>Pseudomonadota</taxon>
        <taxon>Alphaproteobacteria</taxon>
        <taxon>Hyphomicrobiales</taxon>
        <taxon>Methylobacteriaceae</taxon>
        <taxon>Methylobacterium</taxon>
    </lineage>
</organism>
<dbReference type="Pfam" id="PF00722">
    <property type="entry name" value="Glyco_hydro_16"/>
    <property type="match status" value="1"/>
</dbReference>
<keyword evidence="2" id="KW-0732">Signal</keyword>
<evidence type="ECO:0000256" key="2">
    <source>
        <dbReference type="SAM" id="SignalP"/>
    </source>
</evidence>
<dbReference type="Proteomes" id="UP001231124">
    <property type="component" value="Unassembled WGS sequence"/>
</dbReference>
<feature type="signal peptide" evidence="2">
    <location>
        <begin position="1"/>
        <end position="38"/>
    </location>
</feature>
<dbReference type="Gene3D" id="2.60.120.200">
    <property type="match status" value="1"/>
</dbReference>
<evidence type="ECO:0000313" key="5">
    <source>
        <dbReference type="Proteomes" id="UP001231124"/>
    </source>
</evidence>
<dbReference type="InterPro" id="IPR050546">
    <property type="entry name" value="Glycosyl_Hydrlase_16"/>
</dbReference>
<feature type="chain" id="PRO_5046280870" evidence="2">
    <location>
        <begin position="39"/>
        <end position="297"/>
    </location>
</feature>
<sequence>MDVRTHFLKRKGLRERKGLTAATLCVFAGIAVSSTACAEGQALQLCRYKKVFADDFNTLSVSSSNNDRTTWSAHTPWHGDFGDARFIDPIDIYADPEKNEPFFVKNGILTIRARKHENGQWTSGLLSSADPTTAGFGLVYGYFEVRMKMPPGPGTWPAFWLASIKPKEDKSPSVEIDIIEYYGQFPDRFHSVLHVWKDGKDPGAQDHTASVPKDSLVNDYHTYGAEVTKDWIIYYLDRREYARMKTPPEHNKPLMLLVNLALGSGWPIDKTPNPSDLLVDYVYAFAPDEAKRDAVCQ</sequence>